<dbReference type="GO" id="GO:0046872">
    <property type="term" value="F:metal ion binding"/>
    <property type="evidence" value="ECO:0007669"/>
    <property type="project" value="UniProtKB-KW"/>
</dbReference>
<gene>
    <name evidence="9" type="ORF">CBP34_03410</name>
</gene>
<dbReference type="KEGG" id="acin:CBP34_03410"/>
<evidence type="ECO:0000256" key="7">
    <source>
        <dbReference type="SAM" id="SignalP"/>
    </source>
</evidence>
<dbReference type="GO" id="GO:0009055">
    <property type="term" value="F:electron transfer activity"/>
    <property type="evidence" value="ECO:0007669"/>
    <property type="project" value="InterPro"/>
</dbReference>
<dbReference type="Proteomes" id="UP000194432">
    <property type="component" value="Chromosome 1"/>
</dbReference>
<dbReference type="RefSeq" id="WP_094097311.1">
    <property type="nucleotide sequence ID" value="NZ_CP021361.1"/>
</dbReference>
<dbReference type="Pfam" id="PF00034">
    <property type="entry name" value="Cytochrom_C"/>
    <property type="match status" value="1"/>
</dbReference>
<dbReference type="Gene3D" id="1.10.760.10">
    <property type="entry name" value="Cytochrome c-like domain"/>
    <property type="match status" value="1"/>
</dbReference>
<keyword evidence="4" id="KW-0249">Electron transport</keyword>
<evidence type="ECO:0000256" key="2">
    <source>
        <dbReference type="ARBA" id="ARBA00022617"/>
    </source>
</evidence>
<feature type="chain" id="PRO_5013303468" evidence="7">
    <location>
        <begin position="24"/>
        <end position="136"/>
    </location>
</feature>
<keyword evidence="1" id="KW-0813">Transport</keyword>
<dbReference type="PRINTS" id="PR00604">
    <property type="entry name" value="CYTCHRMECIAB"/>
</dbReference>
<dbReference type="InterPro" id="IPR036909">
    <property type="entry name" value="Cyt_c-like_dom_sf"/>
</dbReference>
<organism evidence="9 10">
    <name type="scientific">Acidovorax carolinensis</name>
    <dbReference type="NCBI Taxonomy" id="553814"/>
    <lineage>
        <taxon>Bacteria</taxon>
        <taxon>Pseudomonadati</taxon>
        <taxon>Pseudomonadota</taxon>
        <taxon>Betaproteobacteria</taxon>
        <taxon>Burkholderiales</taxon>
        <taxon>Comamonadaceae</taxon>
        <taxon>Acidovorax</taxon>
    </lineage>
</organism>
<keyword evidence="2 6" id="KW-0349">Heme</keyword>
<keyword evidence="7" id="KW-0732">Signal</keyword>
<feature type="domain" description="Cytochrome c" evidence="8">
    <location>
        <begin position="28"/>
        <end position="126"/>
    </location>
</feature>
<keyword evidence="5 6" id="KW-0408">Iron</keyword>
<dbReference type="InterPro" id="IPR002327">
    <property type="entry name" value="Cyt_c_1A/1B"/>
</dbReference>
<dbReference type="GO" id="GO:0020037">
    <property type="term" value="F:heme binding"/>
    <property type="evidence" value="ECO:0007669"/>
    <property type="project" value="InterPro"/>
</dbReference>
<dbReference type="EMBL" id="CP021361">
    <property type="protein sequence ID" value="ART50902.1"/>
    <property type="molecule type" value="Genomic_DNA"/>
</dbReference>
<proteinExistence type="predicted"/>
<evidence type="ECO:0000256" key="4">
    <source>
        <dbReference type="ARBA" id="ARBA00022982"/>
    </source>
</evidence>
<evidence type="ECO:0000313" key="9">
    <source>
        <dbReference type="EMBL" id="ART50902.1"/>
    </source>
</evidence>
<evidence type="ECO:0000313" key="10">
    <source>
        <dbReference type="Proteomes" id="UP000194432"/>
    </source>
</evidence>
<dbReference type="PANTHER" id="PTHR11961">
    <property type="entry name" value="CYTOCHROME C"/>
    <property type="match status" value="1"/>
</dbReference>
<accession>A0A240TZ79</accession>
<keyword evidence="10" id="KW-1185">Reference proteome</keyword>
<evidence type="ECO:0000256" key="5">
    <source>
        <dbReference type="ARBA" id="ARBA00023004"/>
    </source>
</evidence>
<evidence type="ECO:0000256" key="3">
    <source>
        <dbReference type="ARBA" id="ARBA00022723"/>
    </source>
</evidence>
<feature type="signal peptide" evidence="7">
    <location>
        <begin position="1"/>
        <end position="23"/>
    </location>
</feature>
<reference evidence="9 10" key="1">
    <citation type="submission" date="2017-05" db="EMBL/GenBank/DDBJ databases">
        <title>Polyphasic characterization of four soil-derived phenanthrene-degrading Acidovorax strains and proposal of Acidovorax phenanthrenivorans sp. nov.</title>
        <authorList>
            <person name="Singleton D.R."/>
            <person name="Lee J."/>
            <person name="Dickey A.N."/>
            <person name="Stroud A."/>
            <person name="Scholl E.H."/>
            <person name="Wright F.A."/>
            <person name="Aitken M.D."/>
        </authorList>
    </citation>
    <scope>NUCLEOTIDE SEQUENCE [LARGE SCALE GENOMIC DNA]</scope>
    <source>
        <strain evidence="9">NA3</strain>
    </source>
</reference>
<dbReference type="InterPro" id="IPR009056">
    <property type="entry name" value="Cyt_c-like_dom"/>
</dbReference>
<dbReference type="PROSITE" id="PS51007">
    <property type="entry name" value="CYTC"/>
    <property type="match status" value="1"/>
</dbReference>
<evidence type="ECO:0000256" key="6">
    <source>
        <dbReference type="PROSITE-ProRule" id="PRU00433"/>
    </source>
</evidence>
<sequence length="136" mass="14512">MNPRLAPAVAWLAGGLLVAGASAAPEPAVLQRGEQVYARCAACHAIEGHRTGPQHCGLWGRRAGTAQGYTNYSKALQRSGIVWDEHSLDLFLKDPMKAVPGTAMGYAGVKDDAERADLIAWLKEASQPGKTCQTKR</sequence>
<evidence type="ECO:0000259" key="8">
    <source>
        <dbReference type="PROSITE" id="PS51007"/>
    </source>
</evidence>
<keyword evidence="3 6" id="KW-0479">Metal-binding</keyword>
<protein>
    <submittedName>
        <fullName evidence="9">Cytochrome C</fullName>
    </submittedName>
</protein>
<dbReference type="SUPFAM" id="SSF46626">
    <property type="entry name" value="Cytochrome c"/>
    <property type="match status" value="1"/>
</dbReference>
<name>A0A240TZ79_9BURK</name>
<dbReference type="AlphaFoldDB" id="A0A240TZ79"/>
<evidence type="ECO:0000256" key="1">
    <source>
        <dbReference type="ARBA" id="ARBA00022448"/>
    </source>
</evidence>